<feature type="compositionally biased region" description="Basic and acidic residues" evidence="1">
    <location>
        <begin position="349"/>
        <end position="361"/>
    </location>
</feature>
<proteinExistence type="predicted"/>
<dbReference type="STRING" id="1314778.A0A5C3NZC2"/>
<organism evidence="2 3">
    <name type="scientific">Polyporus arcularius HHB13444</name>
    <dbReference type="NCBI Taxonomy" id="1314778"/>
    <lineage>
        <taxon>Eukaryota</taxon>
        <taxon>Fungi</taxon>
        <taxon>Dikarya</taxon>
        <taxon>Basidiomycota</taxon>
        <taxon>Agaricomycotina</taxon>
        <taxon>Agaricomycetes</taxon>
        <taxon>Polyporales</taxon>
        <taxon>Polyporaceae</taxon>
        <taxon>Polyporus</taxon>
    </lineage>
</organism>
<sequence>MPRSAKLNAWDIYAKELRDLGYGHPLWVPKPSPESGEVQLGDVGYLSQGKFCFLFNCMRGADDPVNRKGVPALFEVFIPPDGPVEESAKTIRDYIQDRLLLSDNARSVGVTAKVSLGQVFVAIACFMMPDDSSNMDPLAHVEGAMSYEVKQKTGAYLALKRPAHQTNLHCTEAIFRYLRNHHFEWLTFAIERRGRKIDSQHILFVSGFVKTAVWAVGAFRHESSSATLKIDAGAMFGGGVSASAGGAMSLSNCSAPLPLHRNGPAERLPWNDDALHSDDQCVFLQYAHLKPRRFARGLANCVEPVPHGLPIAHSEDDENMGSSSLEDGSEHVGDQVASVVSSRNRVFLHDRPGGTEAHGADNSDSADESYRAERQLSPDKDHLRPVLAAKFSDPARCTR</sequence>
<evidence type="ECO:0000256" key="1">
    <source>
        <dbReference type="SAM" id="MobiDB-lite"/>
    </source>
</evidence>
<feature type="region of interest" description="Disordered" evidence="1">
    <location>
        <begin position="349"/>
        <end position="399"/>
    </location>
</feature>
<name>A0A5C3NZC2_9APHY</name>
<keyword evidence="3" id="KW-1185">Reference proteome</keyword>
<evidence type="ECO:0000313" key="3">
    <source>
        <dbReference type="Proteomes" id="UP000308197"/>
    </source>
</evidence>
<reference evidence="2 3" key="1">
    <citation type="journal article" date="2019" name="Nat. Ecol. Evol.">
        <title>Megaphylogeny resolves global patterns of mushroom evolution.</title>
        <authorList>
            <person name="Varga T."/>
            <person name="Krizsan K."/>
            <person name="Foldi C."/>
            <person name="Dima B."/>
            <person name="Sanchez-Garcia M."/>
            <person name="Sanchez-Ramirez S."/>
            <person name="Szollosi G.J."/>
            <person name="Szarkandi J.G."/>
            <person name="Papp V."/>
            <person name="Albert L."/>
            <person name="Andreopoulos W."/>
            <person name="Angelini C."/>
            <person name="Antonin V."/>
            <person name="Barry K.W."/>
            <person name="Bougher N.L."/>
            <person name="Buchanan P."/>
            <person name="Buyck B."/>
            <person name="Bense V."/>
            <person name="Catcheside P."/>
            <person name="Chovatia M."/>
            <person name="Cooper J."/>
            <person name="Damon W."/>
            <person name="Desjardin D."/>
            <person name="Finy P."/>
            <person name="Geml J."/>
            <person name="Haridas S."/>
            <person name="Hughes K."/>
            <person name="Justo A."/>
            <person name="Karasinski D."/>
            <person name="Kautmanova I."/>
            <person name="Kiss B."/>
            <person name="Kocsube S."/>
            <person name="Kotiranta H."/>
            <person name="LaButti K.M."/>
            <person name="Lechner B.E."/>
            <person name="Liimatainen K."/>
            <person name="Lipzen A."/>
            <person name="Lukacs Z."/>
            <person name="Mihaltcheva S."/>
            <person name="Morgado L.N."/>
            <person name="Niskanen T."/>
            <person name="Noordeloos M.E."/>
            <person name="Ohm R.A."/>
            <person name="Ortiz-Santana B."/>
            <person name="Ovrebo C."/>
            <person name="Racz N."/>
            <person name="Riley R."/>
            <person name="Savchenko A."/>
            <person name="Shiryaev A."/>
            <person name="Soop K."/>
            <person name="Spirin V."/>
            <person name="Szebenyi C."/>
            <person name="Tomsovsky M."/>
            <person name="Tulloss R.E."/>
            <person name="Uehling J."/>
            <person name="Grigoriev I.V."/>
            <person name="Vagvolgyi C."/>
            <person name="Papp T."/>
            <person name="Martin F.M."/>
            <person name="Miettinen O."/>
            <person name="Hibbett D.S."/>
            <person name="Nagy L.G."/>
        </authorList>
    </citation>
    <scope>NUCLEOTIDE SEQUENCE [LARGE SCALE GENOMIC DNA]</scope>
    <source>
        <strain evidence="2 3">HHB13444</strain>
    </source>
</reference>
<dbReference type="AlphaFoldDB" id="A0A5C3NZC2"/>
<dbReference type="EMBL" id="ML211520">
    <property type="protein sequence ID" value="TFK82119.1"/>
    <property type="molecule type" value="Genomic_DNA"/>
</dbReference>
<feature type="compositionally biased region" description="Basic and acidic residues" evidence="1">
    <location>
        <begin position="368"/>
        <end position="384"/>
    </location>
</feature>
<evidence type="ECO:0000313" key="2">
    <source>
        <dbReference type="EMBL" id="TFK82119.1"/>
    </source>
</evidence>
<dbReference type="InParanoid" id="A0A5C3NZC2"/>
<feature type="region of interest" description="Disordered" evidence="1">
    <location>
        <begin position="309"/>
        <end position="336"/>
    </location>
</feature>
<dbReference type="Proteomes" id="UP000308197">
    <property type="component" value="Unassembled WGS sequence"/>
</dbReference>
<protein>
    <submittedName>
        <fullName evidence="2">Uncharacterized protein</fullName>
    </submittedName>
</protein>
<gene>
    <name evidence="2" type="ORF">K466DRAFT_312536</name>
</gene>
<accession>A0A5C3NZC2</accession>